<accession>A0ABM9D5J1</accession>
<organism evidence="2 3">
    <name type="scientific">Trichlorobacter ammonificans</name>
    <dbReference type="NCBI Taxonomy" id="2916410"/>
    <lineage>
        <taxon>Bacteria</taxon>
        <taxon>Pseudomonadati</taxon>
        <taxon>Thermodesulfobacteriota</taxon>
        <taxon>Desulfuromonadia</taxon>
        <taxon>Geobacterales</taxon>
        <taxon>Geobacteraceae</taxon>
        <taxon>Trichlorobacter</taxon>
    </lineage>
</organism>
<feature type="chain" id="PRO_5046768290" description="Tetratricopeptide repeat protein" evidence="1">
    <location>
        <begin position="22"/>
        <end position="131"/>
    </location>
</feature>
<proteinExistence type="predicted"/>
<protein>
    <recommendedName>
        <fullName evidence="4">Tetratricopeptide repeat protein</fullName>
    </recommendedName>
</protein>
<dbReference type="EMBL" id="OW150024">
    <property type="protein sequence ID" value="CAH2030149.1"/>
    <property type="molecule type" value="Genomic_DNA"/>
</dbReference>
<dbReference type="Proteomes" id="UP001295463">
    <property type="component" value="Chromosome"/>
</dbReference>
<evidence type="ECO:0000313" key="2">
    <source>
        <dbReference type="EMBL" id="CAH2030149.1"/>
    </source>
</evidence>
<gene>
    <name evidence="2" type="ORF">GEAMG1_0327</name>
</gene>
<feature type="signal peptide" evidence="1">
    <location>
        <begin position="1"/>
        <end position="21"/>
    </location>
</feature>
<reference evidence="2 3" key="1">
    <citation type="submission" date="2022-03" db="EMBL/GenBank/DDBJ databases">
        <authorList>
            <person name="Koch H."/>
        </authorList>
    </citation>
    <scope>NUCLEOTIDE SEQUENCE [LARGE SCALE GENOMIC DNA]</scope>
    <source>
        <strain evidence="2 3">G1</strain>
    </source>
</reference>
<evidence type="ECO:0000313" key="3">
    <source>
        <dbReference type="Proteomes" id="UP001295463"/>
    </source>
</evidence>
<keyword evidence="1" id="KW-0732">Signal</keyword>
<evidence type="ECO:0008006" key="4">
    <source>
        <dbReference type="Google" id="ProtNLM"/>
    </source>
</evidence>
<name>A0ABM9D5J1_9BACT</name>
<evidence type="ECO:0000256" key="1">
    <source>
        <dbReference type="SAM" id="SignalP"/>
    </source>
</evidence>
<keyword evidence="3" id="KW-1185">Reference proteome</keyword>
<dbReference type="RefSeq" id="WP_305731106.1">
    <property type="nucleotide sequence ID" value="NZ_OW150024.1"/>
</dbReference>
<sequence>MVRTATTVLLALLLAALLVTATVHRRQQAQFAAGEQGSRAGDFMMALTGYESAIRMYLPFSDAMEQASERIWALGLVAERRSDVERALIAYRSLRSAWYGVCWLHQPGQRWIERCDTKIAALAPLRKGASP</sequence>